<dbReference type="Gene3D" id="3.40.50.620">
    <property type="entry name" value="HUPs"/>
    <property type="match status" value="1"/>
</dbReference>
<dbReference type="Pfam" id="PF00582">
    <property type="entry name" value="Usp"/>
    <property type="match status" value="1"/>
</dbReference>
<name>A0A3B0SD45_9ZZZZ</name>
<dbReference type="EMBL" id="UOEC01000192">
    <property type="protein sequence ID" value="VAW01953.1"/>
    <property type="molecule type" value="Genomic_DNA"/>
</dbReference>
<dbReference type="SUPFAM" id="SSF52402">
    <property type="entry name" value="Adenine nucleotide alpha hydrolases-like"/>
    <property type="match status" value="1"/>
</dbReference>
<proteinExistence type="inferred from homology"/>
<dbReference type="PRINTS" id="PR01438">
    <property type="entry name" value="UNVRSLSTRESS"/>
</dbReference>
<evidence type="ECO:0000313" key="3">
    <source>
        <dbReference type="EMBL" id="VAW01953.1"/>
    </source>
</evidence>
<comment type="similarity">
    <text evidence="1">Belongs to the universal stress protein A family.</text>
</comment>
<dbReference type="PANTHER" id="PTHR46268">
    <property type="entry name" value="STRESS RESPONSE PROTEIN NHAX"/>
    <property type="match status" value="1"/>
</dbReference>
<reference evidence="3" key="1">
    <citation type="submission" date="2018-06" db="EMBL/GenBank/DDBJ databases">
        <authorList>
            <person name="Zhirakovskaya E."/>
        </authorList>
    </citation>
    <scope>NUCLEOTIDE SEQUENCE</scope>
</reference>
<dbReference type="InterPro" id="IPR006016">
    <property type="entry name" value="UspA"/>
</dbReference>
<evidence type="ECO:0000256" key="1">
    <source>
        <dbReference type="ARBA" id="ARBA00008791"/>
    </source>
</evidence>
<accession>A0A3B0SD45</accession>
<dbReference type="AlphaFoldDB" id="A0A3B0SD45"/>
<dbReference type="PANTHER" id="PTHR46268:SF6">
    <property type="entry name" value="UNIVERSAL STRESS PROTEIN UP12"/>
    <property type="match status" value="1"/>
</dbReference>
<dbReference type="InterPro" id="IPR014729">
    <property type="entry name" value="Rossmann-like_a/b/a_fold"/>
</dbReference>
<sequence length="145" mass="15613">MSTSLIVGLDGSDSGERAMAYAKRLAGLIGDCTIELIYVIEWSPFTFQTAEENEFRHKRREEEIQTAMSRIIDPAVAALKKDGVSVNGRVRHGDAAEILNAAAKQEKAEQIIVARSSEGGFTQRVFGSVTANLVMSASVPVTVVG</sequence>
<protein>
    <submittedName>
        <fullName evidence="3">Universal stress protein family</fullName>
    </submittedName>
</protein>
<evidence type="ECO:0000259" key="2">
    <source>
        <dbReference type="Pfam" id="PF00582"/>
    </source>
</evidence>
<feature type="domain" description="UspA" evidence="2">
    <location>
        <begin position="3"/>
        <end position="144"/>
    </location>
</feature>
<gene>
    <name evidence="3" type="ORF">MNBD_ALPHA08-949</name>
</gene>
<dbReference type="CDD" id="cd00293">
    <property type="entry name" value="USP-like"/>
    <property type="match status" value="1"/>
</dbReference>
<dbReference type="InterPro" id="IPR006015">
    <property type="entry name" value="Universal_stress_UspA"/>
</dbReference>
<organism evidence="3">
    <name type="scientific">hydrothermal vent metagenome</name>
    <dbReference type="NCBI Taxonomy" id="652676"/>
    <lineage>
        <taxon>unclassified sequences</taxon>
        <taxon>metagenomes</taxon>
        <taxon>ecological metagenomes</taxon>
    </lineage>
</organism>